<keyword evidence="6 11" id="KW-0648">Protein biosynthesis</keyword>
<evidence type="ECO:0000256" key="3">
    <source>
        <dbReference type="ARBA" id="ARBA00022741"/>
    </source>
</evidence>
<dbReference type="Gene3D" id="1.10.240.10">
    <property type="entry name" value="Tyrosyl-Transfer RNA Synthetase"/>
    <property type="match status" value="1"/>
</dbReference>
<dbReference type="PANTHER" id="PTHR11766:SF1">
    <property type="entry name" value="TYROSINE--TRNA LIGASE"/>
    <property type="match status" value="1"/>
</dbReference>
<keyword evidence="3 11" id="KW-0547">Nucleotide-binding</keyword>
<evidence type="ECO:0000256" key="6">
    <source>
        <dbReference type="ARBA" id="ARBA00022917"/>
    </source>
</evidence>
<dbReference type="InterPro" id="IPR054608">
    <property type="entry name" value="SYY-like_C"/>
</dbReference>
<dbReference type="Pfam" id="PF00579">
    <property type="entry name" value="tRNA-synt_1b"/>
    <property type="match status" value="1"/>
</dbReference>
<evidence type="ECO:0000313" key="14">
    <source>
        <dbReference type="Proteomes" id="UP000231152"/>
    </source>
</evidence>
<dbReference type="GO" id="GO:0003723">
    <property type="term" value="F:RNA binding"/>
    <property type="evidence" value="ECO:0007669"/>
    <property type="project" value="UniProtKB-KW"/>
</dbReference>
<dbReference type="InterPro" id="IPR002305">
    <property type="entry name" value="aa-tRNA-synth_Ic"/>
</dbReference>
<dbReference type="PANTHER" id="PTHR11766">
    <property type="entry name" value="TYROSYL-TRNA SYNTHETASE"/>
    <property type="match status" value="1"/>
</dbReference>
<dbReference type="CDD" id="cd00805">
    <property type="entry name" value="TyrRS_core"/>
    <property type="match status" value="1"/>
</dbReference>
<evidence type="ECO:0000256" key="4">
    <source>
        <dbReference type="ARBA" id="ARBA00022840"/>
    </source>
</evidence>
<feature type="domain" description="RNA-binding S4" evidence="12">
    <location>
        <begin position="341"/>
        <end position="399"/>
    </location>
</feature>
<evidence type="ECO:0000256" key="8">
    <source>
        <dbReference type="ARBA" id="ARBA00048248"/>
    </source>
</evidence>
<dbReference type="InterPro" id="IPR024088">
    <property type="entry name" value="Tyr-tRNA-ligase_bac-type"/>
</dbReference>
<dbReference type="Pfam" id="PF22421">
    <property type="entry name" value="SYY_C-terminal"/>
    <property type="match status" value="1"/>
</dbReference>
<evidence type="ECO:0000313" key="13">
    <source>
        <dbReference type="EMBL" id="PJE76062.1"/>
    </source>
</evidence>
<comment type="catalytic activity">
    <reaction evidence="8">
        <text>tRNA(Tyr) + L-tyrosine + ATP = L-tyrosyl-tRNA(Tyr) + AMP + diphosphate + H(+)</text>
        <dbReference type="Rhea" id="RHEA:10220"/>
        <dbReference type="Rhea" id="RHEA-COMP:9706"/>
        <dbReference type="Rhea" id="RHEA-COMP:9707"/>
        <dbReference type="ChEBI" id="CHEBI:15378"/>
        <dbReference type="ChEBI" id="CHEBI:30616"/>
        <dbReference type="ChEBI" id="CHEBI:33019"/>
        <dbReference type="ChEBI" id="CHEBI:58315"/>
        <dbReference type="ChEBI" id="CHEBI:78442"/>
        <dbReference type="ChEBI" id="CHEBI:78536"/>
        <dbReference type="ChEBI" id="CHEBI:456215"/>
        <dbReference type="EC" id="6.1.1.1"/>
    </reaction>
</comment>
<dbReference type="PROSITE" id="PS00178">
    <property type="entry name" value="AA_TRNA_LIGASE_I"/>
    <property type="match status" value="1"/>
</dbReference>
<evidence type="ECO:0000256" key="11">
    <source>
        <dbReference type="RuleBase" id="RU363036"/>
    </source>
</evidence>
<comment type="caution">
    <text evidence="13">The sequence shown here is derived from an EMBL/GenBank/DDBJ whole genome shotgun (WGS) entry which is preliminary data.</text>
</comment>
<evidence type="ECO:0000256" key="1">
    <source>
        <dbReference type="ARBA" id="ARBA00013160"/>
    </source>
</evidence>
<gene>
    <name evidence="13" type="ORF">COV04_01830</name>
</gene>
<dbReference type="PRINTS" id="PR01040">
    <property type="entry name" value="TRNASYNTHTYR"/>
</dbReference>
<evidence type="ECO:0000256" key="5">
    <source>
        <dbReference type="ARBA" id="ARBA00022884"/>
    </source>
</evidence>
<dbReference type="GO" id="GO:0005524">
    <property type="term" value="F:ATP binding"/>
    <property type="evidence" value="ECO:0007669"/>
    <property type="project" value="UniProtKB-KW"/>
</dbReference>
<dbReference type="GO" id="GO:0006437">
    <property type="term" value="P:tyrosyl-tRNA aminoacylation"/>
    <property type="evidence" value="ECO:0007669"/>
    <property type="project" value="UniProtKB-UniRule"/>
</dbReference>
<dbReference type="InterPro" id="IPR002942">
    <property type="entry name" value="S4_RNA-bd"/>
</dbReference>
<dbReference type="InterPro" id="IPR014729">
    <property type="entry name" value="Rossmann-like_a/b/a_fold"/>
</dbReference>
<reference evidence="13 14" key="1">
    <citation type="submission" date="2017-09" db="EMBL/GenBank/DDBJ databases">
        <title>Depth-based differentiation of microbial function through sediment-hosted aquifers and enrichment of novel symbionts in the deep terrestrial subsurface.</title>
        <authorList>
            <person name="Probst A.J."/>
            <person name="Ladd B."/>
            <person name="Jarett J.K."/>
            <person name="Geller-Mcgrath D.E."/>
            <person name="Sieber C.M."/>
            <person name="Emerson J.B."/>
            <person name="Anantharaman K."/>
            <person name="Thomas B.C."/>
            <person name="Malmstrom R."/>
            <person name="Stieglmeier M."/>
            <person name="Klingl A."/>
            <person name="Woyke T."/>
            <person name="Ryan C.M."/>
            <person name="Banfield J.F."/>
        </authorList>
    </citation>
    <scope>NUCLEOTIDE SEQUENCE [LARGE SCALE GENOMIC DNA]</scope>
    <source>
        <strain evidence="13">CG10_big_fil_rev_8_21_14_0_10_48_11</strain>
    </source>
</reference>
<dbReference type="Gene3D" id="3.40.50.620">
    <property type="entry name" value="HUPs"/>
    <property type="match status" value="1"/>
</dbReference>
<dbReference type="InterPro" id="IPR001412">
    <property type="entry name" value="aa-tRNA-synth_I_CS"/>
</dbReference>
<name>A0A2M8LF37_9BACT</name>
<evidence type="ECO:0000256" key="10">
    <source>
        <dbReference type="PROSITE-ProRule" id="PRU00182"/>
    </source>
</evidence>
<evidence type="ECO:0000256" key="2">
    <source>
        <dbReference type="ARBA" id="ARBA00022598"/>
    </source>
</evidence>
<dbReference type="GO" id="GO:0005829">
    <property type="term" value="C:cytosol"/>
    <property type="evidence" value="ECO:0007669"/>
    <property type="project" value="TreeGrafter"/>
</dbReference>
<evidence type="ECO:0000256" key="9">
    <source>
        <dbReference type="NCBIfam" id="TIGR00234"/>
    </source>
</evidence>
<protein>
    <recommendedName>
        <fullName evidence="1 9">Tyrosine--tRNA ligase</fullName>
        <ecNumber evidence="1 9">6.1.1.1</ecNumber>
    </recommendedName>
</protein>
<dbReference type="GO" id="GO:0004831">
    <property type="term" value="F:tyrosine-tRNA ligase activity"/>
    <property type="evidence" value="ECO:0007669"/>
    <property type="project" value="UniProtKB-UniRule"/>
</dbReference>
<dbReference type="InterPro" id="IPR002307">
    <property type="entry name" value="Tyr-tRNA-ligase"/>
</dbReference>
<dbReference type="EMBL" id="PFET01000006">
    <property type="protein sequence ID" value="PJE76062.1"/>
    <property type="molecule type" value="Genomic_DNA"/>
</dbReference>
<dbReference type="AlphaFoldDB" id="A0A2M8LF37"/>
<accession>A0A2M8LF37</accession>
<evidence type="ECO:0000256" key="7">
    <source>
        <dbReference type="ARBA" id="ARBA00023146"/>
    </source>
</evidence>
<keyword evidence="7 11" id="KW-0030">Aminoacyl-tRNA synthetase</keyword>
<dbReference type="InterPro" id="IPR036986">
    <property type="entry name" value="S4_RNA-bd_sf"/>
</dbReference>
<dbReference type="Proteomes" id="UP000231152">
    <property type="component" value="Unassembled WGS sequence"/>
</dbReference>
<comment type="similarity">
    <text evidence="11">Belongs to the class-I aminoacyl-tRNA synthetase family.</text>
</comment>
<dbReference type="PROSITE" id="PS50889">
    <property type="entry name" value="S4"/>
    <property type="match status" value="1"/>
</dbReference>
<dbReference type="Gene3D" id="3.10.290.10">
    <property type="entry name" value="RNA-binding S4 domain"/>
    <property type="match status" value="1"/>
</dbReference>
<evidence type="ECO:0000259" key="12">
    <source>
        <dbReference type="SMART" id="SM00363"/>
    </source>
</evidence>
<organism evidence="13 14">
    <name type="scientific">Candidatus Uhrbacteria bacterium CG10_big_fil_rev_8_21_14_0_10_48_11</name>
    <dbReference type="NCBI Taxonomy" id="1975037"/>
    <lineage>
        <taxon>Bacteria</taxon>
        <taxon>Candidatus Uhriibacteriota</taxon>
    </lineage>
</organism>
<dbReference type="SUPFAM" id="SSF55174">
    <property type="entry name" value="Alpha-L RNA-binding motif"/>
    <property type="match status" value="1"/>
</dbReference>
<keyword evidence="5 10" id="KW-0694">RNA-binding</keyword>
<keyword evidence="4 11" id="KW-0067">ATP-binding</keyword>
<dbReference type="SMART" id="SM00363">
    <property type="entry name" value="S4"/>
    <property type="match status" value="1"/>
</dbReference>
<dbReference type="NCBIfam" id="TIGR00234">
    <property type="entry name" value="tyrS"/>
    <property type="match status" value="1"/>
</dbReference>
<dbReference type="CDD" id="cd00165">
    <property type="entry name" value="S4"/>
    <property type="match status" value="1"/>
</dbReference>
<keyword evidence="2 11" id="KW-0436">Ligase</keyword>
<dbReference type="EC" id="6.1.1.1" evidence="1 9"/>
<dbReference type="SUPFAM" id="SSF52374">
    <property type="entry name" value="Nucleotidylyl transferase"/>
    <property type="match status" value="1"/>
</dbReference>
<proteinExistence type="inferred from homology"/>
<sequence length="402" mass="45539">MKITDTKKKIIQKILTRGVENIYPSKNALEKVLLSGKKLKIYHGIDPTGKLHIGHGVSLRKLRQFQDLGHDIIVLIGNFTARIGDPTDKTATRKKLSKKEVASNTLGYKKLIGKILDLKKLNVRFLHNEKWTNKLTPEDFLELASHFTVSRLLERHMFQNRIKEGKEIRLHEFLYPVFQAYDSVTMNVDLEIGGNDQTFNMLAGRTLLKKLKNKEKFVLSLKLLTSPDGKKMGKTEGVKINIDEPASEMYGKIMALPDSSLIDFFTLCTDEPEEEIERMKKVLDVHTSNPRDLKMKLARSVVAEYHSAKEADAAEKEFVSLFQQKAIPERIETVTVTKWPRTLTEAVVAAELCTSTNEARRLISQGGIKINGVVEKNPAAALPDEKAVTISRGKRHFKKLVR</sequence>